<dbReference type="InterPro" id="IPR012337">
    <property type="entry name" value="RNaseH-like_sf"/>
</dbReference>
<dbReference type="Gene3D" id="4.10.60.10">
    <property type="entry name" value="Zinc finger, CCHC-type"/>
    <property type="match status" value="1"/>
</dbReference>
<dbReference type="InterPro" id="IPR001878">
    <property type="entry name" value="Znf_CCHC"/>
</dbReference>
<dbReference type="PROSITE" id="PS50158">
    <property type="entry name" value="ZF_CCHC"/>
    <property type="match status" value="1"/>
</dbReference>
<evidence type="ECO:0000259" key="4">
    <source>
        <dbReference type="PROSITE" id="PS50158"/>
    </source>
</evidence>
<evidence type="ECO:0000256" key="3">
    <source>
        <dbReference type="PROSITE-ProRule" id="PRU00047"/>
    </source>
</evidence>
<keyword evidence="6" id="KW-1185">Reference proteome</keyword>
<dbReference type="Proteomes" id="UP001151760">
    <property type="component" value="Unassembled WGS sequence"/>
</dbReference>
<feature type="domain" description="CCHC-type" evidence="4">
    <location>
        <begin position="40"/>
        <end position="57"/>
    </location>
</feature>
<comment type="caution">
    <text evidence="5">The sequence shown here is derived from an EMBL/GenBank/DDBJ whole genome shotgun (WGS) entry which is preliminary data.</text>
</comment>
<dbReference type="PANTHER" id="PTHR42648">
    <property type="entry name" value="TRANSPOSASE, PUTATIVE-RELATED"/>
    <property type="match status" value="1"/>
</dbReference>
<dbReference type="InterPro" id="IPR043502">
    <property type="entry name" value="DNA/RNA_pol_sf"/>
</dbReference>
<reference evidence="5" key="2">
    <citation type="submission" date="2022-01" db="EMBL/GenBank/DDBJ databases">
        <authorList>
            <person name="Yamashiro T."/>
            <person name="Shiraishi A."/>
            <person name="Satake H."/>
            <person name="Nakayama K."/>
        </authorList>
    </citation>
    <scope>NUCLEOTIDE SEQUENCE</scope>
</reference>
<keyword evidence="3" id="KW-0863">Zinc-finger</keyword>
<evidence type="ECO:0000256" key="1">
    <source>
        <dbReference type="ARBA" id="ARBA00022723"/>
    </source>
</evidence>
<dbReference type="InterPro" id="IPR039537">
    <property type="entry name" value="Retrotran_Ty1/copia-like"/>
</dbReference>
<dbReference type="PANTHER" id="PTHR42648:SF30">
    <property type="entry name" value="RIBONUCLEASE H-LIKE DOMAIN, GAG-PRE-INTEGRASE DOMAIN PROTEIN-RELATED"/>
    <property type="match status" value="1"/>
</dbReference>
<dbReference type="InterPro" id="IPR057670">
    <property type="entry name" value="SH3_retrovirus"/>
</dbReference>
<dbReference type="Pfam" id="PF25597">
    <property type="entry name" value="SH3_retrovirus"/>
    <property type="match status" value="1"/>
</dbReference>
<dbReference type="SUPFAM" id="SSF57756">
    <property type="entry name" value="Retrovirus zinc finger-like domains"/>
    <property type="match status" value="1"/>
</dbReference>
<protein>
    <submittedName>
        <fullName evidence="5">Zinc finger, CCHC-type containing protein</fullName>
    </submittedName>
</protein>
<keyword evidence="2" id="KW-0378">Hydrolase</keyword>
<evidence type="ECO:0000313" key="6">
    <source>
        <dbReference type="Proteomes" id="UP001151760"/>
    </source>
</evidence>
<dbReference type="InterPro" id="IPR036875">
    <property type="entry name" value="Znf_CCHC_sf"/>
</dbReference>
<keyword evidence="1" id="KW-0479">Metal-binding</keyword>
<organism evidence="5 6">
    <name type="scientific">Tanacetum coccineum</name>
    <dbReference type="NCBI Taxonomy" id="301880"/>
    <lineage>
        <taxon>Eukaryota</taxon>
        <taxon>Viridiplantae</taxon>
        <taxon>Streptophyta</taxon>
        <taxon>Embryophyta</taxon>
        <taxon>Tracheophyta</taxon>
        <taxon>Spermatophyta</taxon>
        <taxon>Magnoliopsida</taxon>
        <taxon>eudicotyledons</taxon>
        <taxon>Gunneridae</taxon>
        <taxon>Pentapetalae</taxon>
        <taxon>asterids</taxon>
        <taxon>campanulids</taxon>
        <taxon>Asterales</taxon>
        <taxon>Asteraceae</taxon>
        <taxon>Asteroideae</taxon>
        <taxon>Anthemideae</taxon>
        <taxon>Anthemidinae</taxon>
        <taxon>Tanacetum</taxon>
    </lineage>
</organism>
<reference evidence="5" key="1">
    <citation type="journal article" date="2022" name="Int. J. Mol. Sci.">
        <title>Draft Genome of Tanacetum Coccineum: Genomic Comparison of Closely Related Tanacetum-Family Plants.</title>
        <authorList>
            <person name="Yamashiro T."/>
            <person name="Shiraishi A."/>
            <person name="Nakayama K."/>
            <person name="Satake H."/>
        </authorList>
    </citation>
    <scope>NUCLEOTIDE SEQUENCE</scope>
</reference>
<dbReference type="SUPFAM" id="SSF53098">
    <property type="entry name" value="Ribonuclease H-like"/>
    <property type="match status" value="1"/>
</dbReference>
<dbReference type="Pfam" id="PF07727">
    <property type="entry name" value="RVT_2"/>
    <property type="match status" value="1"/>
</dbReference>
<evidence type="ECO:0000313" key="5">
    <source>
        <dbReference type="EMBL" id="GJT53186.1"/>
    </source>
</evidence>
<name>A0ABQ5EQG3_9ASTR</name>
<keyword evidence="3" id="KW-0862">Zinc</keyword>
<gene>
    <name evidence="5" type="ORF">Tco_0988240</name>
</gene>
<proteinExistence type="predicted"/>
<sequence length="828" mass="95246">MTVRDFKKFFKRRGRFMRQLQNDNKTFQRSRDDKNGKSDRKCFRCGDPNHLIGECPKPPKDKNQRAFFGGSWSDSGEEDDEKVNNKTCLVAQASSEVCSESSYFSDENSSIDDLVLHNEYDKLLDIVNDNIASAFMSTSKLNDSILWHAKLGHCKTCMRNKITKKPFQNVKRETEVLEPIYSNLCDLHATPSLENKKYFVTFIDDASRFCYVSLLHSKDEALNKFKVFKTEVELQQLPQIKIFRTDREGLSQGFWGEPMLTTCYLLNWVPNKRNMITPYELWTKRKPNLNYLRVWGCRAVVRLHDPKLKTLGERGIECIFVGYAEHSKAFRFYVIEPNDSVSINSIIESRDAIFDENRFSSVPRPSLRIPNGTEDIGGLVVPEEVTEEVVQQPEPELRKSKRNRTPKDFGPEFQLYLIEGTRDEDVAFWKEAINDEMDSIMGNNTWVLVDLPPGCKPLGCKWIFKRKLKVDETIEKLKARLVIQGFKQKSRIYYFDTYALVARISTIRLLIAIASIHNLIIHQMDVKTTFLNGDLEDEVYMNQPQGFIVPSNENKVCKLIKSLYGLKQAPKQWHQKFDEVVLSNGYLLNQANKCVYRKFDESSKGVIIYLYVDDMLIFGIDQVQVDLTKEFLASKFSIKDMGEANVILGIRIKHESNGIAISQSHYIEKVLNKFNYFDCTPVSTPMDTSEKLMPNNGHDVSQLEYSRVIGCLMYDMTCTRLDIAFVVGKLSRYTSNPGTQHWQAIQRAFKKQTCITGSIMESEFVVLAAAGKEAECVATLAKAYSQMYNGKSRHLSVRHSMIRELITNGVVSIEFMRSQQNLADHLTK</sequence>
<accession>A0ABQ5EQG3</accession>
<dbReference type="CDD" id="cd09272">
    <property type="entry name" value="RNase_HI_RT_Ty1"/>
    <property type="match status" value="1"/>
</dbReference>
<dbReference type="InterPro" id="IPR013103">
    <property type="entry name" value="RVT_2"/>
</dbReference>
<dbReference type="EMBL" id="BQNB010016563">
    <property type="protein sequence ID" value="GJT53186.1"/>
    <property type="molecule type" value="Genomic_DNA"/>
</dbReference>
<dbReference type="SUPFAM" id="SSF56672">
    <property type="entry name" value="DNA/RNA polymerases"/>
    <property type="match status" value="1"/>
</dbReference>
<evidence type="ECO:0000256" key="2">
    <source>
        <dbReference type="ARBA" id="ARBA00022801"/>
    </source>
</evidence>